<feature type="compositionally biased region" description="Basic and acidic residues" evidence="1">
    <location>
        <begin position="389"/>
        <end position="404"/>
    </location>
</feature>
<dbReference type="Proteomes" id="UP001302602">
    <property type="component" value="Unassembled WGS sequence"/>
</dbReference>
<sequence>MRYLHATLGESPQAFTERLKIEPSKGSITQEGSSIFELRSSAVTVPTAIFIQGFRLGDYIESHSGLALSKIGMSTQHEGDHNARGTLKAENAGRTIKNVTKDTRKKLDDVTALKKGEVYGKIEFYKRAKSWYKGKINRLLHLDEVKQPTRAAKRMAAELAAGNNPPKRCPAREKKATASVQPAPIQPHHKKPITPTKIAAPGTEPRADHPGSSEQNETRGDYTLTAYDGTQLCNGDEGEHSPSLDVEDFCKTLETAVEGMVTVISDRDYMHFPAVGPGPESVGDAEGAFGPGEADDHPGNGEGGICRQGRAASASRPVEIPEHALCVGRSVREAAGFEPVAAPASAEEGPRPTITVGPIADASDHGSPAQNGTLSVAQASGLVADVAGKRQDMSGEASPAHEADMEISPTPGRWRRHGPLMAKRDKGSQLEDLGANVVEVLGLKFAVDLCACRPVGGLPGSRMA</sequence>
<dbReference type="EMBL" id="MU853224">
    <property type="protein sequence ID" value="KAK4126924.1"/>
    <property type="molecule type" value="Genomic_DNA"/>
</dbReference>
<comment type="caution">
    <text evidence="2">The sequence shown here is derived from an EMBL/GenBank/DDBJ whole genome shotgun (WGS) entry which is preliminary data.</text>
</comment>
<evidence type="ECO:0000256" key="1">
    <source>
        <dbReference type="SAM" id="MobiDB-lite"/>
    </source>
</evidence>
<dbReference type="GeneID" id="87827777"/>
<organism evidence="2 3">
    <name type="scientific">Parathielavia appendiculata</name>
    <dbReference type="NCBI Taxonomy" id="2587402"/>
    <lineage>
        <taxon>Eukaryota</taxon>
        <taxon>Fungi</taxon>
        <taxon>Dikarya</taxon>
        <taxon>Ascomycota</taxon>
        <taxon>Pezizomycotina</taxon>
        <taxon>Sordariomycetes</taxon>
        <taxon>Sordariomycetidae</taxon>
        <taxon>Sordariales</taxon>
        <taxon>Chaetomiaceae</taxon>
        <taxon>Parathielavia</taxon>
    </lineage>
</organism>
<feature type="region of interest" description="Disordered" evidence="1">
    <location>
        <begin position="389"/>
        <end position="417"/>
    </location>
</feature>
<accession>A0AAN6Z7B3</accession>
<protein>
    <submittedName>
        <fullName evidence="2">Uncharacterized protein</fullName>
    </submittedName>
</protein>
<dbReference type="RefSeq" id="XP_062650695.1">
    <property type="nucleotide sequence ID" value="XM_062791008.1"/>
</dbReference>
<keyword evidence="3" id="KW-1185">Reference proteome</keyword>
<evidence type="ECO:0000313" key="2">
    <source>
        <dbReference type="EMBL" id="KAK4126924.1"/>
    </source>
</evidence>
<reference evidence="2" key="2">
    <citation type="submission" date="2023-05" db="EMBL/GenBank/DDBJ databases">
        <authorList>
            <consortium name="Lawrence Berkeley National Laboratory"/>
            <person name="Steindorff A."/>
            <person name="Hensen N."/>
            <person name="Bonometti L."/>
            <person name="Westerberg I."/>
            <person name="Brannstrom I.O."/>
            <person name="Guillou S."/>
            <person name="Cros-Aarteil S."/>
            <person name="Calhoun S."/>
            <person name="Haridas S."/>
            <person name="Kuo A."/>
            <person name="Mondo S."/>
            <person name="Pangilinan J."/>
            <person name="Riley R."/>
            <person name="Labutti K."/>
            <person name="Andreopoulos B."/>
            <person name="Lipzen A."/>
            <person name="Chen C."/>
            <person name="Yanf M."/>
            <person name="Daum C."/>
            <person name="Ng V."/>
            <person name="Clum A."/>
            <person name="Ohm R."/>
            <person name="Martin F."/>
            <person name="Silar P."/>
            <person name="Natvig D."/>
            <person name="Lalanne C."/>
            <person name="Gautier V."/>
            <person name="Ament-Velasquez S.L."/>
            <person name="Kruys A."/>
            <person name="Hutchinson M.I."/>
            <person name="Powell A.J."/>
            <person name="Barry K."/>
            <person name="Miller A.N."/>
            <person name="Grigoriev I.V."/>
            <person name="Debuchy R."/>
            <person name="Gladieux P."/>
            <person name="Thoren M.H."/>
            <person name="Johannesson H."/>
        </authorList>
    </citation>
    <scope>NUCLEOTIDE SEQUENCE</scope>
    <source>
        <strain evidence="2">CBS 731.68</strain>
    </source>
</reference>
<feature type="region of interest" description="Disordered" evidence="1">
    <location>
        <begin position="161"/>
        <end position="220"/>
    </location>
</feature>
<feature type="compositionally biased region" description="Basic and acidic residues" evidence="1">
    <location>
        <begin position="205"/>
        <end position="220"/>
    </location>
</feature>
<proteinExistence type="predicted"/>
<dbReference type="AlphaFoldDB" id="A0AAN6Z7B3"/>
<reference evidence="2" key="1">
    <citation type="journal article" date="2023" name="Mol. Phylogenet. Evol.">
        <title>Genome-scale phylogeny and comparative genomics of the fungal order Sordariales.</title>
        <authorList>
            <person name="Hensen N."/>
            <person name="Bonometti L."/>
            <person name="Westerberg I."/>
            <person name="Brannstrom I.O."/>
            <person name="Guillou S."/>
            <person name="Cros-Aarteil S."/>
            <person name="Calhoun S."/>
            <person name="Haridas S."/>
            <person name="Kuo A."/>
            <person name="Mondo S."/>
            <person name="Pangilinan J."/>
            <person name="Riley R."/>
            <person name="LaButti K."/>
            <person name="Andreopoulos B."/>
            <person name="Lipzen A."/>
            <person name="Chen C."/>
            <person name="Yan M."/>
            <person name="Daum C."/>
            <person name="Ng V."/>
            <person name="Clum A."/>
            <person name="Steindorff A."/>
            <person name="Ohm R.A."/>
            <person name="Martin F."/>
            <person name="Silar P."/>
            <person name="Natvig D.O."/>
            <person name="Lalanne C."/>
            <person name="Gautier V."/>
            <person name="Ament-Velasquez S.L."/>
            <person name="Kruys A."/>
            <person name="Hutchinson M.I."/>
            <person name="Powell A.J."/>
            <person name="Barry K."/>
            <person name="Miller A.N."/>
            <person name="Grigoriev I.V."/>
            <person name="Debuchy R."/>
            <person name="Gladieux P."/>
            <person name="Hiltunen Thoren M."/>
            <person name="Johannesson H."/>
        </authorList>
    </citation>
    <scope>NUCLEOTIDE SEQUENCE</scope>
    <source>
        <strain evidence="2">CBS 731.68</strain>
    </source>
</reference>
<name>A0AAN6Z7B3_9PEZI</name>
<gene>
    <name evidence="2" type="ORF">N657DRAFT_630852</name>
</gene>
<evidence type="ECO:0000313" key="3">
    <source>
        <dbReference type="Proteomes" id="UP001302602"/>
    </source>
</evidence>